<proteinExistence type="inferred from homology"/>
<dbReference type="InterPro" id="IPR029052">
    <property type="entry name" value="Metallo-depent_PP-like"/>
</dbReference>
<dbReference type="SUPFAM" id="SSF56300">
    <property type="entry name" value="Metallo-dependent phosphatases"/>
    <property type="match status" value="1"/>
</dbReference>
<dbReference type="InterPro" id="IPR019079">
    <property type="entry name" value="Capsule_synth_CapA"/>
</dbReference>
<name>A0A0C1ZH61_9BACT</name>
<dbReference type="Pfam" id="PF09587">
    <property type="entry name" value="PGA_cap"/>
    <property type="match status" value="1"/>
</dbReference>
<dbReference type="AlphaFoldDB" id="A0A0C1ZH61"/>
<dbReference type="PROSITE" id="PS51257">
    <property type="entry name" value="PROKAR_LIPOPROTEIN"/>
    <property type="match status" value="1"/>
</dbReference>
<accession>A0A0C1ZH61</accession>
<dbReference type="PANTHER" id="PTHR33393:SF11">
    <property type="entry name" value="POLYGLUTAMINE SYNTHESIS ACCESSORY PROTEIN RV0574C-RELATED"/>
    <property type="match status" value="1"/>
</dbReference>
<dbReference type="PANTHER" id="PTHR33393">
    <property type="entry name" value="POLYGLUTAMINE SYNTHESIS ACCESSORY PROTEIN RV0574C-RELATED"/>
    <property type="match status" value="1"/>
</dbReference>
<sequence length="517" mass="56819">MLRRSCLALCAALTLTLAAGGCIRDNNKADSRKSSTNELRTRVGNNDPRGIDDQPDWDRQARELKQRIDPRMPNELPKDARAACEAMLGEAATFYISVEGDPEQRAARMAQMQQTRERDLEGCIRDTSVAAAVCVTLLLKDRDSEFPWLLDQCSRAYPKDEQVGAREARSPELEFTFVGDVIFGRYREDNRFDPIIEPDKVTEKQPLAGPFAEIATQLQSDVLVGNLETPVVELRPVSSPIGSSIRFGGGRDDVQALADAGFKVMSLANNHYYDLRVEGQLQSPKVLADAGIFAIGASRTEAPRFRVETFESKGWRIGFISVTNRINTPVSTEIPTADKPQVPYIEAGDMPEKLLPLIEQARADHDLMIVVVHWGDEYAEQPSGKQQRVAHALIEGGVDMLIGHHPHVLQGIEQYRGGLIAYSLGNFLFENTGGIPRLTGVLRAKWVAGDKPCLGDVVFHPAYVKRSPYPHPSAATGGLGKQVRKRVVDQARGLGGEFVEIEGGDDLRLNALPSCGA</sequence>
<feature type="signal peptide" evidence="3">
    <location>
        <begin position="1"/>
        <end position="19"/>
    </location>
</feature>
<evidence type="ECO:0000313" key="5">
    <source>
        <dbReference type="EMBL" id="KIG16969.1"/>
    </source>
</evidence>
<gene>
    <name evidence="5" type="ORF">DB30_03953</name>
</gene>
<reference evidence="5 6" key="1">
    <citation type="submission" date="2014-12" db="EMBL/GenBank/DDBJ databases">
        <title>Genome assembly of Enhygromyxa salina DSM 15201.</title>
        <authorList>
            <person name="Sharma G."/>
            <person name="Subramanian S."/>
        </authorList>
    </citation>
    <scope>NUCLEOTIDE SEQUENCE [LARGE SCALE GENOMIC DNA]</scope>
    <source>
        <strain evidence="5 6">DSM 15201</strain>
    </source>
</reference>
<feature type="domain" description="Capsule synthesis protein CapA" evidence="4">
    <location>
        <begin position="174"/>
        <end position="431"/>
    </location>
</feature>
<evidence type="ECO:0000256" key="2">
    <source>
        <dbReference type="SAM" id="MobiDB-lite"/>
    </source>
</evidence>
<evidence type="ECO:0000256" key="1">
    <source>
        <dbReference type="ARBA" id="ARBA00005662"/>
    </source>
</evidence>
<organism evidence="5 6">
    <name type="scientific">Enhygromyxa salina</name>
    <dbReference type="NCBI Taxonomy" id="215803"/>
    <lineage>
        <taxon>Bacteria</taxon>
        <taxon>Pseudomonadati</taxon>
        <taxon>Myxococcota</taxon>
        <taxon>Polyangia</taxon>
        <taxon>Nannocystales</taxon>
        <taxon>Nannocystaceae</taxon>
        <taxon>Enhygromyxa</taxon>
    </lineage>
</organism>
<dbReference type="Gene3D" id="3.60.21.10">
    <property type="match status" value="1"/>
</dbReference>
<dbReference type="Proteomes" id="UP000031599">
    <property type="component" value="Unassembled WGS sequence"/>
</dbReference>
<evidence type="ECO:0000259" key="4">
    <source>
        <dbReference type="SMART" id="SM00854"/>
    </source>
</evidence>
<feature type="chain" id="PRO_5002161657" evidence="3">
    <location>
        <begin position="20"/>
        <end position="517"/>
    </location>
</feature>
<keyword evidence="3" id="KW-0732">Signal</keyword>
<feature type="compositionally biased region" description="Basic and acidic residues" evidence="2">
    <location>
        <begin position="25"/>
        <end position="41"/>
    </location>
</feature>
<protein>
    <submittedName>
        <fullName evidence="5">Capsule biosynthesis protein capA</fullName>
    </submittedName>
</protein>
<feature type="region of interest" description="Disordered" evidence="2">
    <location>
        <begin position="24"/>
        <end position="56"/>
    </location>
</feature>
<dbReference type="EMBL" id="JMCC02000030">
    <property type="protein sequence ID" value="KIG16969.1"/>
    <property type="molecule type" value="Genomic_DNA"/>
</dbReference>
<dbReference type="InterPro" id="IPR052169">
    <property type="entry name" value="CW_Biosynth-Accessory"/>
</dbReference>
<dbReference type="RefSeq" id="WP_052548808.1">
    <property type="nucleotide sequence ID" value="NZ_JMCC02000030.1"/>
</dbReference>
<dbReference type="CDD" id="cd07381">
    <property type="entry name" value="MPP_CapA"/>
    <property type="match status" value="1"/>
</dbReference>
<comment type="caution">
    <text evidence="5">The sequence shown here is derived from an EMBL/GenBank/DDBJ whole genome shotgun (WGS) entry which is preliminary data.</text>
</comment>
<comment type="similarity">
    <text evidence="1">Belongs to the CapA family.</text>
</comment>
<dbReference type="SMART" id="SM00854">
    <property type="entry name" value="PGA_cap"/>
    <property type="match status" value="1"/>
</dbReference>
<evidence type="ECO:0000313" key="6">
    <source>
        <dbReference type="Proteomes" id="UP000031599"/>
    </source>
</evidence>
<evidence type="ECO:0000256" key="3">
    <source>
        <dbReference type="SAM" id="SignalP"/>
    </source>
</evidence>